<dbReference type="EMBL" id="JARLKY010000068">
    <property type="protein sequence ID" value="MEC0230424.1"/>
    <property type="molecule type" value="Genomic_DNA"/>
</dbReference>
<protein>
    <submittedName>
        <fullName evidence="1">Uncharacterized protein</fullName>
    </submittedName>
</protein>
<dbReference type="InterPro" id="IPR008928">
    <property type="entry name" value="6-hairpin_glycosidase_sf"/>
</dbReference>
<comment type="caution">
    <text evidence="1">The sequence shown here is derived from an EMBL/GenBank/DDBJ whole genome shotgun (WGS) entry which is preliminary data.</text>
</comment>
<dbReference type="Proteomes" id="UP001338137">
    <property type="component" value="Unassembled WGS sequence"/>
</dbReference>
<accession>A0ABU6GCJ9</accession>
<dbReference type="RefSeq" id="WP_326074458.1">
    <property type="nucleotide sequence ID" value="NZ_JARLKY010000068.1"/>
</dbReference>
<gene>
    <name evidence="1" type="ORF">P4I72_25140</name>
</gene>
<keyword evidence="2" id="KW-1185">Reference proteome</keyword>
<dbReference type="InterPro" id="IPR012341">
    <property type="entry name" value="6hp_glycosidase-like_sf"/>
</dbReference>
<reference evidence="1 2" key="1">
    <citation type="submission" date="2023-03" db="EMBL/GenBank/DDBJ databases">
        <title>Bacillus Genome Sequencing.</title>
        <authorList>
            <person name="Dunlap C."/>
        </authorList>
    </citation>
    <scope>NUCLEOTIDE SEQUENCE [LARGE SCALE GENOMIC DNA]</scope>
    <source>
        <strain evidence="1 2">BD-533</strain>
    </source>
</reference>
<organism evidence="1 2">
    <name type="scientific">Paenibacillus alba</name>
    <dbReference type="NCBI Taxonomy" id="1197127"/>
    <lineage>
        <taxon>Bacteria</taxon>
        <taxon>Bacillati</taxon>
        <taxon>Bacillota</taxon>
        <taxon>Bacilli</taxon>
        <taxon>Bacillales</taxon>
        <taxon>Paenibacillaceae</taxon>
        <taxon>Paenibacillus</taxon>
    </lineage>
</organism>
<name>A0ABU6GCJ9_9BACL</name>
<evidence type="ECO:0000313" key="2">
    <source>
        <dbReference type="Proteomes" id="UP001338137"/>
    </source>
</evidence>
<dbReference type="Gene3D" id="1.50.10.10">
    <property type="match status" value="1"/>
</dbReference>
<evidence type="ECO:0000313" key="1">
    <source>
        <dbReference type="EMBL" id="MEC0230424.1"/>
    </source>
</evidence>
<proteinExistence type="predicted"/>
<dbReference type="SUPFAM" id="SSF48208">
    <property type="entry name" value="Six-hairpin glycosidases"/>
    <property type="match status" value="1"/>
</dbReference>
<sequence>MTQNFKRPPVFPSWCDTGKQDVKRNELRHQLEQDESIVWQLAGDSHLPHHDHIEMSGFHVSGIISYGVNEQGELMIHRHAVFPGLRTIPNDTRGSLSHNFEGDALPAILVNGQPILHEYPRRIRIKGILEIVSGTAEGLEISRTIFPAVHSKALIERITFSNTGTLASEIEVAVPSYEVITEASQGIDGAYSLKVTLVNALTKKELLEPGEERTFYCLYTAAHVHQLLAIDPAEEERTRLNLIGEWFQSLRLETPDRVLNTAFNYAKLRGSESIFQTHGGLMHGPGGGDYYAALWTNDQCEYINPFFPFLGYEAGIEQSINGYLLFMSYMDPQFQKALVSSIVAEGTDYWNGVGDRGDASMFAYGAARFCLANGDKQIAEQLWPGIEWSLEYSRRQRNEKGVICSDSDELENRFPSGDANLCTSCLVYDALISAALLVVELGKPRELAEQLRQEASELRSAIEAFFGANVEGYETYQYYQGNDVLRSWICAPFVVDIFDRKDETLKALFSPRLWTSNGLSTQAGDQTFWDRSTLYALRGVFAAGEPDLALKHLTYISKQRLLGEHVPYFVEAYPEGNQRHLSAESGLYARIYVEGLFGIRPTGFKSFTCNPQLPADWQVATLRSVKAFQSDFDLVVSREGKQKRLKVYEYGQLIFDQTAGDQEAFQVILSTGSMA</sequence>